<evidence type="ECO:0000313" key="2">
    <source>
        <dbReference type="EMBL" id="KGJ03309.1"/>
    </source>
</evidence>
<reference evidence="2 3" key="1">
    <citation type="submission" date="2014-09" db="EMBL/GenBank/DDBJ databases">
        <authorList>
            <person name="McGinnis J.M."/>
            <person name="Wolfgang W.J."/>
        </authorList>
    </citation>
    <scope>NUCLEOTIDE SEQUENCE [LARGE SCALE GENOMIC DNA]</scope>
    <source>
        <strain evidence="2 3">HAMBI 3106</strain>
    </source>
</reference>
<dbReference type="Proteomes" id="UP000029917">
    <property type="component" value="Unassembled WGS sequence"/>
</dbReference>
<keyword evidence="1" id="KW-0472">Membrane</keyword>
<gene>
    <name evidence="2" type="ORF">IC63_13430</name>
</gene>
<evidence type="ECO:0000256" key="1">
    <source>
        <dbReference type="SAM" id="Phobius"/>
    </source>
</evidence>
<evidence type="ECO:0000313" key="3">
    <source>
        <dbReference type="Proteomes" id="UP000029917"/>
    </source>
</evidence>
<dbReference type="AlphaFoldDB" id="A0A099EYI2"/>
<comment type="caution">
    <text evidence="2">The sequence shown here is derived from an EMBL/GenBank/DDBJ whole genome shotgun (WGS) entry which is preliminary data.</text>
</comment>
<proteinExistence type="predicted"/>
<accession>A0A099EYI2</accession>
<feature type="transmembrane region" description="Helical" evidence="1">
    <location>
        <begin position="80"/>
        <end position="97"/>
    </location>
</feature>
<dbReference type="InterPro" id="IPR013879">
    <property type="entry name" value="DUF1761"/>
</dbReference>
<name>A0A099EYI2_9RHOB</name>
<dbReference type="STRING" id="690417.IC63_13430"/>
<feature type="transmembrane region" description="Helical" evidence="1">
    <location>
        <begin position="48"/>
        <end position="68"/>
    </location>
</feature>
<dbReference type="Pfam" id="PF08570">
    <property type="entry name" value="DUF1761"/>
    <property type="match status" value="1"/>
</dbReference>
<organism evidence="2 3">
    <name type="scientific">Paracoccus sphaerophysae</name>
    <dbReference type="NCBI Taxonomy" id="690417"/>
    <lineage>
        <taxon>Bacteria</taxon>
        <taxon>Pseudomonadati</taxon>
        <taxon>Pseudomonadota</taxon>
        <taxon>Alphaproteobacteria</taxon>
        <taxon>Rhodobacterales</taxon>
        <taxon>Paracoccaceae</taxon>
        <taxon>Paracoccus</taxon>
    </lineage>
</organism>
<keyword evidence="3" id="KW-1185">Reference proteome</keyword>
<dbReference type="OrthoDB" id="344736at2"/>
<dbReference type="EMBL" id="JRKS01000053">
    <property type="protein sequence ID" value="KGJ03309.1"/>
    <property type="molecule type" value="Genomic_DNA"/>
</dbReference>
<feature type="transmembrane region" description="Helical" evidence="1">
    <location>
        <begin position="109"/>
        <end position="128"/>
    </location>
</feature>
<reference evidence="2 3" key="2">
    <citation type="submission" date="2014-10" db="EMBL/GenBank/DDBJ databases">
        <title>Paracoccus sanguinis sp. nov., isolated from clinical specimens of New York State patients.</title>
        <authorList>
            <person name="Mingle L.A."/>
            <person name="Cole J.A."/>
            <person name="Lapierre P."/>
            <person name="Musser K.A."/>
        </authorList>
    </citation>
    <scope>NUCLEOTIDE SEQUENCE [LARGE SCALE GENOMIC DNA]</scope>
    <source>
        <strain evidence="2 3">HAMBI 3106</strain>
    </source>
</reference>
<protein>
    <recommendedName>
        <fullName evidence="4">DUF1761 domain-containing protein</fullName>
    </recommendedName>
</protein>
<dbReference type="RefSeq" id="WP_036720981.1">
    <property type="nucleotide sequence ID" value="NZ_JRKS01000053.1"/>
</dbReference>
<sequence length="130" mass="13657">MELMIVIAAAVLAWVVGAIWYRLTDRIYGAASALQVQNIGHPKSRSVMPYLLAGVALVAVAAMMRVLFVRAGIDGIMPGLGWGFGIGAAIVAPWFVIENTYSPRPMVMTLVDMGYAMAACAVVGAVMGGV</sequence>
<evidence type="ECO:0008006" key="4">
    <source>
        <dbReference type="Google" id="ProtNLM"/>
    </source>
</evidence>
<keyword evidence="1" id="KW-0812">Transmembrane</keyword>
<keyword evidence="1" id="KW-1133">Transmembrane helix</keyword>